<protein>
    <submittedName>
        <fullName evidence="12">Mitochondrial carrier</fullName>
    </submittedName>
</protein>
<dbReference type="InterPro" id="IPR018108">
    <property type="entry name" value="MCP_transmembrane"/>
</dbReference>
<dbReference type="Gene3D" id="1.50.40.10">
    <property type="entry name" value="Mitochondrial carrier domain"/>
    <property type="match status" value="1"/>
</dbReference>
<dbReference type="InterPro" id="IPR023395">
    <property type="entry name" value="MCP_dom_sf"/>
</dbReference>
<keyword evidence="6" id="KW-1133">Transmembrane helix</keyword>
<proteinExistence type="inferred from homology"/>
<feature type="repeat" description="Solcar" evidence="9">
    <location>
        <begin position="118"/>
        <end position="205"/>
    </location>
</feature>
<evidence type="ECO:0000256" key="8">
    <source>
        <dbReference type="ARBA" id="ARBA00023136"/>
    </source>
</evidence>
<dbReference type="InterPro" id="IPR002067">
    <property type="entry name" value="MCP"/>
</dbReference>
<evidence type="ECO:0000256" key="3">
    <source>
        <dbReference type="ARBA" id="ARBA00022448"/>
    </source>
</evidence>
<evidence type="ECO:0000313" key="12">
    <source>
        <dbReference type="EMBL" id="GES83040.1"/>
    </source>
</evidence>
<accession>A0A2Z6QVV0</accession>
<dbReference type="GO" id="GO:0055085">
    <property type="term" value="P:transmembrane transport"/>
    <property type="evidence" value="ECO:0007669"/>
    <property type="project" value="InterPro"/>
</dbReference>
<dbReference type="PANTHER" id="PTHR45618">
    <property type="entry name" value="MITOCHONDRIAL DICARBOXYLATE CARRIER-RELATED"/>
    <property type="match status" value="1"/>
</dbReference>
<keyword evidence="3 10" id="KW-0813">Transport</keyword>
<dbReference type="PROSITE" id="PS50920">
    <property type="entry name" value="SOLCAR"/>
    <property type="match status" value="3"/>
</dbReference>
<dbReference type="PRINTS" id="PR00784">
    <property type="entry name" value="MTUNCOUPLING"/>
</dbReference>
<evidence type="ECO:0000256" key="4">
    <source>
        <dbReference type="ARBA" id="ARBA00022692"/>
    </source>
</evidence>
<comment type="subcellular location">
    <subcellularLocation>
        <location evidence="1">Mitochondrion membrane</location>
        <topology evidence="1">Multi-pass membrane protein</topology>
    </subcellularLocation>
</comment>
<dbReference type="GO" id="GO:0031966">
    <property type="term" value="C:mitochondrial membrane"/>
    <property type="evidence" value="ECO:0007669"/>
    <property type="project" value="UniProtKB-SubCell"/>
</dbReference>
<dbReference type="FunFam" id="1.50.40.10:FF:000107">
    <property type="entry name" value="Mitochondrial dicarboxylate carrier"/>
    <property type="match status" value="1"/>
</dbReference>
<name>A0A2Z6QVV0_9GLOM</name>
<comment type="caution">
    <text evidence="11">The sequence shown here is derived from an EMBL/GenBank/DDBJ whole genome shotgun (WGS) entry which is preliminary data.</text>
</comment>
<dbReference type="Pfam" id="PF00153">
    <property type="entry name" value="Mito_carr"/>
    <property type="match status" value="3"/>
</dbReference>
<evidence type="ECO:0000256" key="9">
    <source>
        <dbReference type="PROSITE-ProRule" id="PRU00282"/>
    </source>
</evidence>
<reference evidence="12" key="2">
    <citation type="submission" date="2019-10" db="EMBL/GenBank/DDBJ databases">
        <title>Conservation and host-specific expression of non-tandemly repeated heterogenous ribosome RNA gene in arbuscular mycorrhizal fungi.</title>
        <authorList>
            <person name="Maeda T."/>
            <person name="Kobayashi Y."/>
            <person name="Nakagawa T."/>
            <person name="Ezawa T."/>
            <person name="Yamaguchi K."/>
            <person name="Bino T."/>
            <person name="Nishimoto Y."/>
            <person name="Shigenobu S."/>
            <person name="Kawaguchi M."/>
        </authorList>
    </citation>
    <scope>NUCLEOTIDE SEQUENCE</scope>
    <source>
        <strain evidence="12">HR1</strain>
    </source>
</reference>
<dbReference type="STRING" id="94130.A0A2Z6QVV0"/>
<organism evidence="11 13">
    <name type="scientific">Rhizophagus clarus</name>
    <dbReference type="NCBI Taxonomy" id="94130"/>
    <lineage>
        <taxon>Eukaryota</taxon>
        <taxon>Fungi</taxon>
        <taxon>Fungi incertae sedis</taxon>
        <taxon>Mucoromycota</taxon>
        <taxon>Glomeromycotina</taxon>
        <taxon>Glomeromycetes</taxon>
        <taxon>Glomerales</taxon>
        <taxon>Glomeraceae</taxon>
        <taxon>Rhizophagus</taxon>
    </lineage>
</organism>
<feature type="repeat" description="Solcar" evidence="9">
    <location>
        <begin position="214"/>
        <end position="298"/>
    </location>
</feature>
<dbReference type="AlphaFoldDB" id="A0A2Z6QVV0"/>
<evidence type="ECO:0000256" key="5">
    <source>
        <dbReference type="ARBA" id="ARBA00022737"/>
    </source>
</evidence>
<keyword evidence="7" id="KW-0496">Mitochondrion</keyword>
<evidence type="ECO:0000256" key="2">
    <source>
        <dbReference type="ARBA" id="ARBA00006375"/>
    </source>
</evidence>
<reference evidence="11 13" key="1">
    <citation type="submission" date="2017-11" db="EMBL/GenBank/DDBJ databases">
        <title>The genome of Rhizophagus clarus HR1 reveals common genetic basis of auxotrophy among arbuscular mycorrhizal fungi.</title>
        <authorList>
            <person name="Kobayashi Y."/>
        </authorList>
    </citation>
    <scope>NUCLEOTIDE SEQUENCE [LARGE SCALE GENOMIC DNA]</scope>
    <source>
        <strain evidence="11 13">HR1</strain>
    </source>
</reference>
<evidence type="ECO:0000256" key="6">
    <source>
        <dbReference type="ARBA" id="ARBA00022989"/>
    </source>
</evidence>
<dbReference type="InterPro" id="IPR050391">
    <property type="entry name" value="Mito_Metabolite_Transporter"/>
</dbReference>
<dbReference type="Proteomes" id="UP000615446">
    <property type="component" value="Unassembled WGS sequence"/>
</dbReference>
<dbReference type="PROSITE" id="PS51257">
    <property type="entry name" value="PROKAR_LIPOPROTEIN"/>
    <property type="match status" value="1"/>
</dbReference>
<keyword evidence="5" id="KW-0677">Repeat</keyword>
<feature type="repeat" description="Solcar" evidence="9">
    <location>
        <begin position="21"/>
        <end position="106"/>
    </location>
</feature>
<sequence>MSSVRQNQIISLPSPSSTSSKKIEYPFWFGGAASCIACTVSHPLDLTKVRLQTTHGVNKASTINTMINIVKSEGIMGLYNGLSASILRQITYSTMRFGVYDKLKNFVSKNQEQLSFPKKIFCASLAGSIGGAFGNPADLVMVRMQNDAKLPPQDRRNYKHALDGVYRIIKEDGFRGLTRGIGPNVNRAILMNSSQLATYDQSKQLLLSTKIFKDNIITHFVSSVMAGFMATTVCSPVDVIKTRVMNSSSEAKSIMQVLTTIIRVEGPLALFKGWVPAFVRLGPHTVVTFMVLEQIKKLYDKRFPFKSEKASATLS</sequence>
<keyword evidence="8 9" id="KW-0472">Membrane</keyword>
<dbReference type="EMBL" id="BLAL01000066">
    <property type="protein sequence ID" value="GES83040.1"/>
    <property type="molecule type" value="Genomic_DNA"/>
</dbReference>
<evidence type="ECO:0000313" key="13">
    <source>
        <dbReference type="Proteomes" id="UP000247702"/>
    </source>
</evidence>
<dbReference type="OrthoDB" id="448427at2759"/>
<comment type="similarity">
    <text evidence="2 10">Belongs to the mitochondrial carrier (TC 2.A.29) family.</text>
</comment>
<gene>
    <name evidence="12" type="ORF">RCL2_001020800</name>
    <name evidence="11" type="ORF">RclHR1_02290016</name>
</gene>
<keyword evidence="13" id="KW-1185">Reference proteome</keyword>
<evidence type="ECO:0000256" key="10">
    <source>
        <dbReference type="RuleBase" id="RU000488"/>
    </source>
</evidence>
<evidence type="ECO:0000256" key="1">
    <source>
        <dbReference type="ARBA" id="ARBA00004225"/>
    </source>
</evidence>
<dbReference type="EMBL" id="BEXD01001435">
    <property type="protein sequence ID" value="GBB94090.1"/>
    <property type="molecule type" value="Genomic_DNA"/>
</dbReference>
<dbReference type="Proteomes" id="UP000247702">
    <property type="component" value="Unassembled WGS sequence"/>
</dbReference>
<dbReference type="SUPFAM" id="SSF103506">
    <property type="entry name" value="Mitochondrial carrier"/>
    <property type="match status" value="1"/>
</dbReference>
<evidence type="ECO:0000256" key="7">
    <source>
        <dbReference type="ARBA" id="ARBA00023128"/>
    </source>
</evidence>
<evidence type="ECO:0000313" key="11">
    <source>
        <dbReference type="EMBL" id="GBB94090.1"/>
    </source>
</evidence>
<keyword evidence="4 9" id="KW-0812">Transmembrane</keyword>